<organism evidence="2 3">
    <name type="scientific">Flavobacterium xinjiangense</name>
    <dbReference type="NCBI Taxonomy" id="178356"/>
    <lineage>
        <taxon>Bacteria</taxon>
        <taxon>Pseudomonadati</taxon>
        <taxon>Bacteroidota</taxon>
        <taxon>Flavobacteriia</taxon>
        <taxon>Flavobacteriales</taxon>
        <taxon>Flavobacteriaceae</taxon>
        <taxon>Flavobacterium</taxon>
    </lineage>
</organism>
<keyword evidence="1" id="KW-0472">Membrane</keyword>
<feature type="transmembrane region" description="Helical" evidence="1">
    <location>
        <begin position="70"/>
        <end position="89"/>
    </location>
</feature>
<dbReference type="EMBL" id="FRCL01000008">
    <property type="protein sequence ID" value="SHM88316.1"/>
    <property type="molecule type" value="Genomic_DNA"/>
</dbReference>
<dbReference type="RefSeq" id="WP_073209364.1">
    <property type="nucleotide sequence ID" value="NZ_FRCL01000008.1"/>
</dbReference>
<dbReference type="GO" id="GO:0003676">
    <property type="term" value="F:nucleic acid binding"/>
    <property type="evidence" value="ECO:0007669"/>
    <property type="project" value="InterPro"/>
</dbReference>
<name>A0A1M7MD87_9FLAO</name>
<dbReference type="AlphaFoldDB" id="A0A1M7MD87"/>
<gene>
    <name evidence="2" type="ORF">SAMN05216269_10865</name>
</gene>
<dbReference type="Proteomes" id="UP000184092">
    <property type="component" value="Unassembled WGS sequence"/>
</dbReference>
<proteinExistence type="predicted"/>
<feature type="transmembrane region" description="Helical" evidence="1">
    <location>
        <begin position="39"/>
        <end position="58"/>
    </location>
</feature>
<keyword evidence="1" id="KW-1133">Transmembrane helix</keyword>
<dbReference type="Pfam" id="PF06961">
    <property type="entry name" value="DUF1294"/>
    <property type="match status" value="1"/>
</dbReference>
<accession>A0A1M7MD87</accession>
<evidence type="ECO:0000313" key="2">
    <source>
        <dbReference type="EMBL" id="SHM88316.1"/>
    </source>
</evidence>
<dbReference type="PIRSF" id="PIRSF002599">
    <property type="entry name" value="Cold_shock_A"/>
    <property type="match status" value="1"/>
</dbReference>
<reference evidence="3" key="1">
    <citation type="submission" date="2016-11" db="EMBL/GenBank/DDBJ databases">
        <authorList>
            <person name="Varghese N."/>
            <person name="Submissions S."/>
        </authorList>
    </citation>
    <scope>NUCLEOTIDE SEQUENCE [LARGE SCALE GENOMIC DNA]</scope>
    <source>
        <strain evidence="3">CGMCC 1.2749</strain>
    </source>
</reference>
<evidence type="ECO:0000313" key="3">
    <source>
        <dbReference type="Proteomes" id="UP000184092"/>
    </source>
</evidence>
<keyword evidence="3" id="KW-1185">Reference proteome</keyword>
<evidence type="ECO:0000256" key="1">
    <source>
        <dbReference type="SAM" id="Phobius"/>
    </source>
</evidence>
<sequence>MTLLLYCFLTLNILAFIITAYDKRLAIANKKRISEETLLSFAAFGGTIGSVLAMYIFRHKTSKKYYLFKFYRIVFIQILIIGVLFYFGILNENHIIKSK</sequence>
<dbReference type="InterPro" id="IPR010718">
    <property type="entry name" value="DUF1294"/>
</dbReference>
<dbReference type="InterPro" id="IPR012156">
    <property type="entry name" value="Cold_shock_CspA"/>
</dbReference>
<protein>
    <submittedName>
        <fullName evidence="2">Uncharacterized membrane protein YsdA, DUF1294 family</fullName>
    </submittedName>
</protein>
<dbReference type="OrthoDB" id="1080927at2"/>
<keyword evidence="1" id="KW-0812">Transmembrane</keyword>